<keyword evidence="5 11" id="KW-0863">Zinc-finger</keyword>
<keyword evidence="8" id="KW-0238">DNA-binding</keyword>
<organism evidence="14 15">
    <name type="scientific">Chiloscyllium punctatum</name>
    <name type="common">Brownbanded bambooshark</name>
    <name type="synonym">Hemiscyllium punctatum</name>
    <dbReference type="NCBI Taxonomy" id="137246"/>
    <lineage>
        <taxon>Eukaryota</taxon>
        <taxon>Metazoa</taxon>
        <taxon>Chordata</taxon>
        <taxon>Craniata</taxon>
        <taxon>Vertebrata</taxon>
        <taxon>Chondrichthyes</taxon>
        <taxon>Elasmobranchii</taxon>
        <taxon>Galeomorphii</taxon>
        <taxon>Galeoidea</taxon>
        <taxon>Orectolobiformes</taxon>
        <taxon>Hemiscylliidae</taxon>
        <taxon>Chiloscyllium</taxon>
    </lineage>
</organism>
<dbReference type="GO" id="GO:0005634">
    <property type="term" value="C:nucleus"/>
    <property type="evidence" value="ECO:0007669"/>
    <property type="project" value="UniProtKB-SubCell"/>
</dbReference>
<feature type="compositionally biased region" description="Polar residues" evidence="12">
    <location>
        <begin position="459"/>
        <end position="468"/>
    </location>
</feature>
<evidence type="ECO:0000256" key="8">
    <source>
        <dbReference type="ARBA" id="ARBA00023125"/>
    </source>
</evidence>
<keyword evidence="15" id="KW-1185">Reference proteome</keyword>
<feature type="compositionally biased region" description="Basic and acidic residues" evidence="12">
    <location>
        <begin position="538"/>
        <end position="552"/>
    </location>
</feature>
<dbReference type="OMA" id="VEHHCSI"/>
<evidence type="ECO:0000256" key="12">
    <source>
        <dbReference type="SAM" id="MobiDB-lite"/>
    </source>
</evidence>
<evidence type="ECO:0000256" key="5">
    <source>
        <dbReference type="ARBA" id="ARBA00022771"/>
    </source>
</evidence>
<keyword evidence="6" id="KW-0862">Zinc</keyword>
<keyword evidence="4" id="KW-0677">Repeat</keyword>
<dbReference type="AlphaFoldDB" id="A0A401S9H1"/>
<feature type="region of interest" description="Disordered" evidence="12">
    <location>
        <begin position="699"/>
        <end position="722"/>
    </location>
</feature>
<dbReference type="STRING" id="137246.A0A401S9H1"/>
<accession>A0A401S9H1</accession>
<name>A0A401S9H1_CHIPU</name>
<keyword evidence="3" id="KW-0479">Metal-binding</keyword>
<feature type="compositionally biased region" description="Basic and acidic residues" evidence="12">
    <location>
        <begin position="568"/>
        <end position="583"/>
    </location>
</feature>
<comment type="subcellular location">
    <subcellularLocation>
        <location evidence="1">Nucleus</location>
    </subcellularLocation>
</comment>
<evidence type="ECO:0000256" key="1">
    <source>
        <dbReference type="ARBA" id="ARBA00004123"/>
    </source>
</evidence>
<dbReference type="OrthoDB" id="8953863at2759"/>
<feature type="compositionally biased region" description="Basic and acidic residues" evidence="12">
    <location>
        <begin position="432"/>
        <end position="445"/>
    </location>
</feature>
<dbReference type="Gene3D" id="3.30.160.60">
    <property type="entry name" value="Classic Zinc Finger"/>
    <property type="match status" value="4"/>
</dbReference>
<dbReference type="InterPro" id="IPR036236">
    <property type="entry name" value="Znf_C2H2_sf"/>
</dbReference>
<comment type="similarity">
    <text evidence="2">Belongs to the krueppel C2H2-type zinc-finger protein family.</text>
</comment>
<dbReference type="FunFam" id="3.30.160.60:FF:000075">
    <property type="entry name" value="Putative zinc finger protein 536"/>
    <property type="match status" value="1"/>
</dbReference>
<keyword evidence="10" id="KW-0539">Nucleus</keyword>
<evidence type="ECO:0000256" key="6">
    <source>
        <dbReference type="ARBA" id="ARBA00022833"/>
    </source>
</evidence>
<feature type="domain" description="C2H2-type" evidence="13">
    <location>
        <begin position="48"/>
        <end position="75"/>
    </location>
</feature>
<protein>
    <recommendedName>
        <fullName evidence="13">C2H2-type domain-containing protein</fullName>
    </recommendedName>
</protein>
<feature type="region of interest" description="Disordered" evidence="12">
    <location>
        <begin position="763"/>
        <end position="782"/>
    </location>
</feature>
<feature type="compositionally biased region" description="Basic and acidic residues" evidence="12">
    <location>
        <begin position="643"/>
        <end position="652"/>
    </location>
</feature>
<dbReference type="PROSITE" id="PS50157">
    <property type="entry name" value="ZINC_FINGER_C2H2_2"/>
    <property type="match status" value="6"/>
</dbReference>
<dbReference type="FunFam" id="3.30.160.60:FF:001038">
    <property type="entry name" value="Zinc finger protein 217"/>
    <property type="match status" value="1"/>
</dbReference>
<dbReference type="GO" id="GO:0000981">
    <property type="term" value="F:DNA-binding transcription factor activity, RNA polymerase II-specific"/>
    <property type="evidence" value="ECO:0007669"/>
    <property type="project" value="TreeGrafter"/>
</dbReference>
<dbReference type="GO" id="GO:0000978">
    <property type="term" value="F:RNA polymerase II cis-regulatory region sequence-specific DNA binding"/>
    <property type="evidence" value="ECO:0007669"/>
    <property type="project" value="TreeGrafter"/>
</dbReference>
<proteinExistence type="inferred from homology"/>
<evidence type="ECO:0000256" key="10">
    <source>
        <dbReference type="ARBA" id="ARBA00023242"/>
    </source>
</evidence>
<dbReference type="InterPro" id="IPR051967">
    <property type="entry name" value="Krueppel_C2H2-ZF"/>
</dbReference>
<evidence type="ECO:0000256" key="11">
    <source>
        <dbReference type="PROSITE-ProRule" id="PRU00042"/>
    </source>
</evidence>
<gene>
    <name evidence="14" type="ORF">chiPu_0005411</name>
</gene>
<feature type="domain" description="C2H2-type" evidence="13">
    <location>
        <begin position="488"/>
        <end position="515"/>
    </location>
</feature>
<feature type="region of interest" description="Disordered" evidence="12">
    <location>
        <begin position="791"/>
        <end position="811"/>
    </location>
</feature>
<reference evidence="14 15" key="1">
    <citation type="journal article" date="2018" name="Nat. Ecol. Evol.">
        <title>Shark genomes provide insights into elasmobranch evolution and the origin of vertebrates.</title>
        <authorList>
            <person name="Hara Y"/>
            <person name="Yamaguchi K"/>
            <person name="Onimaru K"/>
            <person name="Kadota M"/>
            <person name="Koyanagi M"/>
            <person name="Keeley SD"/>
            <person name="Tatsumi K"/>
            <person name="Tanaka K"/>
            <person name="Motone F"/>
            <person name="Kageyama Y"/>
            <person name="Nozu R"/>
            <person name="Adachi N"/>
            <person name="Nishimura O"/>
            <person name="Nakagawa R"/>
            <person name="Tanegashima C"/>
            <person name="Kiyatake I"/>
            <person name="Matsumoto R"/>
            <person name="Murakumo K"/>
            <person name="Nishida K"/>
            <person name="Terakita A"/>
            <person name="Kuratani S"/>
            <person name="Sato K"/>
            <person name="Hyodo S Kuraku.S."/>
        </authorList>
    </citation>
    <scope>NUCLEOTIDE SEQUENCE [LARGE SCALE GENOMIC DNA]</scope>
</reference>
<feature type="compositionally biased region" description="Polar residues" evidence="12">
    <location>
        <begin position="480"/>
        <end position="490"/>
    </location>
</feature>
<feature type="compositionally biased region" description="Pro residues" evidence="12">
    <location>
        <begin position="706"/>
        <end position="718"/>
    </location>
</feature>
<dbReference type="SMART" id="SM00355">
    <property type="entry name" value="ZnF_C2H2"/>
    <property type="match status" value="8"/>
</dbReference>
<feature type="region of interest" description="Disordered" evidence="12">
    <location>
        <begin position="414"/>
        <end position="490"/>
    </location>
</feature>
<dbReference type="PROSITE" id="PS00028">
    <property type="entry name" value="ZINC_FINGER_C2H2_1"/>
    <property type="match status" value="6"/>
</dbReference>
<dbReference type="EMBL" id="BEZZ01000146">
    <property type="protein sequence ID" value="GCC26990.1"/>
    <property type="molecule type" value="Genomic_DNA"/>
</dbReference>
<evidence type="ECO:0000313" key="14">
    <source>
        <dbReference type="EMBL" id="GCC26990.1"/>
    </source>
</evidence>
<dbReference type="Pfam" id="PF00096">
    <property type="entry name" value="zf-C2H2"/>
    <property type="match status" value="4"/>
</dbReference>
<dbReference type="GO" id="GO:0008270">
    <property type="term" value="F:zinc ion binding"/>
    <property type="evidence" value="ECO:0007669"/>
    <property type="project" value="UniProtKB-KW"/>
</dbReference>
<keyword evidence="9" id="KW-0804">Transcription</keyword>
<keyword evidence="7" id="KW-0805">Transcription regulation</keyword>
<feature type="compositionally biased region" description="Polar residues" evidence="12">
    <location>
        <begin position="519"/>
        <end position="536"/>
    </location>
</feature>
<feature type="domain" description="C2H2-type" evidence="13">
    <location>
        <begin position="588"/>
        <end position="615"/>
    </location>
</feature>
<feature type="region of interest" description="Disordered" evidence="12">
    <location>
        <begin position="635"/>
        <end position="678"/>
    </location>
</feature>
<evidence type="ECO:0000256" key="3">
    <source>
        <dbReference type="ARBA" id="ARBA00022723"/>
    </source>
</evidence>
<dbReference type="PANTHER" id="PTHR45925:SF4">
    <property type="entry name" value="ZINC FINGER PROTEIN 217"/>
    <property type="match status" value="1"/>
</dbReference>
<dbReference type="InterPro" id="IPR013087">
    <property type="entry name" value="Znf_C2H2_type"/>
</dbReference>
<feature type="region of interest" description="Disordered" evidence="12">
    <location>
        <begin position="509"/>
        <end position="590"/>
    </location>
</feature>
<sequence>MPWFTDKHTHEFMMKSTGSTLTKTSEDVGDDMNLTLDEFSNPKKSVEHHCSICDQCFAFDSLLTQHMHMHSNEKRQFCDRRISQKANLKIHQKHKVEHLQQGRKTERNKASLSTSFEIPSALSSRISPNDVEMNDTDVKPINGVALTLDALERNIAVHAEELSLLPCMFCNKGFQHSEELRHHVVVQHRPTLCEPAVLRVEEGLSPMLEMHITASSPEQEINDESEDGELSCKVCGLSCESAVSLETHMRKHKDSFTYGCNVCGRRFKEPWFLKNHMRTHSSKARGKSQPDSEGPATINNVIVQESFSGHVVSPYKMCMVCGFLFPSKDNLKEHSKVHNKDMPDDDRMDDYSLNQEIVVPQEAFLQMLQLRPHLAQNCKPVKLGKWIPELDPFNTYQAWQLATKGKVAVGRENVKDPGQIANSENEEEPSDKEESSEHWTSDKGNHGATMENLDKTKIKSSSLCQSGPPTVGDIDVDPKLTQNKTKPTNCTMCGKIFRTYHQLVLHSRVHRKGRKSVENPPNSVDSSEAGTQSVDSVKTIEDHSPETDKPEEGSEEGSEDGALGEGPSSDRSEDGSERGRSREAGSSGECSYCGKSFRSNYYLNIHLRIHTGEKPHRCPLCDYAAAQKTSLKYHLERHHKGEQKKPEEKNDSLKNSSASPKLEVVPKGSDEPVQESMDSTKLLADSLGSAKDLDADFPRRKHKLNHPPPPPPPPPPPVFTNAAFSNVSQELPDLNRDTSLHHNHPIFCNAALPYCKKSKDEKVMGESHRNDSDPKVVLDEENSKVSEECLKEGLSEGGGQQNNTRNTRWEPAPINDQCYVSTRVNPTAHKTLPRYIIIVDPVIVEILILVKKGKDLSSTCSTLTVCHKKGALVTLIVDL</sequence>
<evidence type="ECO:0000256" key="4">
    <source>
        <dbReference type="ARBA" id="ARBA00022737"/>
    </source>
</evidence>
<evidence type="ECO:0000256" key="7">
    <source>
        <dbReference type="ARBA" id="ARBA00023015"/>
    </source>
</evidence>
<evidence type="ECO:0000256" key="9">
    <source>
        <dbReference type="ARBA" id="ARBA00023163"/>
    </source>
</evidence>
<feature type="domain" description="C2H2-type" evidence="13">
    <location>
        <begin position="316"/>
        <end position="343"/>
    </location>
</feature>
<dbReference type="PANTHER" id="PTHR45925">
    <property type="entry name" value="ZINC FINGER PROTEIN"/>
    <property type="match status" value="1"/>
</dbReference>
<dbReference type="Proteomes" id="UP000287033">
    <property type="component" value="Unassembled WGS sequence"/>
</dbReference>
<dbReference type="SUPFAM" id="SSF57667">
    <property type="entry name" value="beta-beta-alpha zinc fingers"/>
    <property type="match status" value="4"/>
</dbReference>
<dbReference type="FunFam" id="3.30.160.60:FF:001450">
    <property type="entry name" value="zinc finger protein 774"/>
    <property type="match status" value="1"/>
</dbReference>
<feature type="domain" description="C2H2-type" evidence="13">
    <location>
        <begin position="616"/>
        <end position="644"/>
    </location>
</feature>
<evidence type="ECO:0000256" key="2">
    <source>
        <dbReference type="ARBA" id="ARBA00006991"/>
    </source>
</evidence>
<feature type="domain" description="C2H2-type" evidence="13">
    <location>
        <begin position="258"/>
        <end position="285"/>
    </location>
</feature>
<comment type="caution">
    <text evidence="14">The sequence shown here is derived from an EMBL/GenBank/DDBJ whole genome shotgun (WGS) entry which is preliminary data.</text>
</comment>
<evidence type="ECO:0000313" key="15">
    <source>
        <dbReference type="Proteomes" id="UP000287033"/>
    </source>
</evidence>
<evidence type="ECO:0000259" key="13">
    <source>
        <dbReference type="PROSITE" id="PS50157"/>
    </source>
</evidence>